<protein>
    <submittedName>
        <fullName evidence="1">Uncharacterized protein</fullName>
    </submittedName>
</protein>
<proteinExistence type="predicted"/>
<organism evidence="1">
    <name type="scientific">marine metagenome</name>
    <dbReference type="NCBI Taxonomy" id="408172"/>
    <lineage>
        <taxon>unclassified sequences</taxon>
        <taxon>metagenomes</taxon>
        <taxon>ecological metagenomes</taxon>
    </lineage>
</organism>
<reference evidence="1" key="1">
    <citation type="submission" date="2018-05" db="EMBL/GenBank/DDBJ databases">
        <authorList>
            <person name="Lanie J.A."/>
            <person name="Ng W.-L."/>
            <person name="Kazmierczak K.M."/>
            <person name="Andrzejewski T.M."/>
            <person name="Davidsen T.M."/>
            <person name="Wayne K.J."/>
            <person name="Tettelin H."/>
            <person name="Glass J.I."/>
            <person name="Rusch D."/>
            <person name="Podicherti R."/>
            <person name="Tsui H.-C.T."/>
            <person name="Winkler M.E."/>
        </authorList>
    </citation>
    <scope>NUCLEOTIDE SEQUENCE</scope>
</reference>
<sequence>SMLCIDAMLPIGEFRNLAGDPSKKKSFLGNLKYSIRKTGETYADPDAGTASFCILYIPSEGIIHNIRELDSGIHNFAWEKNVILASPTLLAILLGSIDDSGPIPSEPRNSGFWNDLRHNYYRTSIIEIKDWERDKKSFSSPRTVWEHLVEDSKLKDLDKSASRKASMRVSTQESERKIVGVMIERYRSAKADMDIAIREGTGATQLDIMAQRNSWISRSTLLKKSGLECSNSRFSQILGG</sequence>
<dbReference type="InterPro" id="IPR003798">
    <property type="entry name" value="DNA_recombination_RmuC"/>
</dbReference>
<accession>A0A383CFB2</accession>
<feature type="non-terminal residue" evidence="1">
    <location>
        <position position="1"/>
    </location>
</feature>
<dbReference type="Pfam" id="PF02646">
    <property type="entry name" value="RmuC"/>
    <property type="match status" value="1"/>
</dbReference>
<dbReference type="EMBL" id="UINC01208353">
    <property type="protein sequence ID" value="SVE30851.1"/>
    <property type="molecule type" value="Genomic_DNA"/>
</dbReference>
<gene>
    <name evidence="1" type="ORF">METZ01_LOCUS483705</name>
</gene>
<evidence type="ECO:0000313" key="1">
    <source>
        <dbReference type="EMBL" id="SVE30851.1"/>
    </source>
</evidence>
<feature type="non-terminal residue" evidence="1">
    <location>
        <position position="240"/>
    </location>
</feature>
<dbReference type="AlphaFoldDB" id="A0A383CFB2"/>
<name>A0A383CFB2_9ZZZZ</name>